<reference evidence="1" key="1">
    <citation type="submission" date="2021-07" db="EMBL/GenBank/DDBJ databases">
        <authorList>
            <person name="Durling M."/>
        </authorList>
    </citation>
    <scope>NUCLEOTIDE SEQUENCE</scope>
</reference>
<dbReference type="AlphaFoldDB" id="A0A9N9PNR4"/>
<organism evidence="1 2">
    <name type="scientific">Hymenoscyphus fraxineus</name>
    <dbReference type="NCBI Taxonomy" id="746836"/>
    <lineage>
        <taxon>Eukaryota</taxon>
        <taxon>Fungi</taxon>
        <taxon>Dikarya</taxon>
        <taxon>Ascomycota</taxon>
        <taxon>Pezizomycotina</taxon>
        <taxon>Leotiomycetes</taxon>
        <taxon>Helotiales</taxon>
        <taxon>Helotiaceae</taxon>
        <taxon>Hymenoscyphus</taxon>
    </lineage>
</organism>
<name>A0A9N9PNR4_9HELO</name>
<accession>A0A9N9PNR4</accession>
<protein>
    <submittedName>
        <fullName evidence="1">Uncharacterized protein</fullName>
    </submittedName>
</protein>
<keyword evidence="2" id="KW-1185">Reference proteome</keyword>
<dbReference type="EMBL" id="CAJVRL010000103">
    <property type="protein sequence ID" value="CAG8961159.1"/>
    <property type="molecule type" value="Genomic_DNA"/>
</dbReference>
<proteinExistence type="predicted"/>
<comment type="caution">
    <text evidence="1">The sequence shown here is derived from an EMBL/GenBank/DDBJ whole genome shotgun (WGS) entry which is preliminary data.</text>
</comment>
<sequence>MALNIKHWRKLFDAGISTVSTQLIHSETAGHTLTPFAAWPTDFEILDRPGEKVRSLLSFPHKSPGPEKSSAEFGDIQDEMYVMQSDRYHVVGCGVCRRRWVY</sequence>
<evidence type="ECO:0000313" key="2">
    <source>
        <dbReference type="Proteomes" id="UP000696280"/>
    </source>
</evidence>
<evidence type="ECO:0000313" key="1">
    <source>
        <dbReference type="EMBL" id="CAG8961159.1"/>
    </source>
</evidence>
<dbReference type="Proteomes" id="UP000696280">
    <property type="component" value="Unassembled WGS sequence"/>
</dbReference>
<gene>
    <name evidence="1" type="ORF">HYFRA_00002702</name>
</gene>